<dbReference type="Proteomes" id="UP000324748">
    <property type="component" value="Unassembled WGS sequence"/>
</dbReference>
<feature type="compositionally biased region" description="Basic residues" evidence="1">
    <location>
        <begin position="124"/>
        <end position="133"/>
    </location>
</feature>
<sequence>MTERTSFSVLMLMPGMFMAGRSNPGRLHHPPGNPSIPSFQVPSPPIHYHQPIHSFQHQGMNFDLDVLDPALDAAQTHDSTLASLQQSPYNGDLFLEDDEDDLSQSGVDSSKNTPAVSGRQASGRGRKKAKATKKSISEPTLHISLDYCLYVNVHNPHISVKQRAASTKSDWDKIVPSKDDLPYLNTNLMHRQWDELRDEILRIIGNSQRNLDVFLDQVRKTDNLKFHLYISNSHIFPFRRAYYCSSDEELRPFAEEVVKKPLQKVFIRVIMDDPSAQEKSDVAKEKSDKQKKKVEKILAIAVGPDKERVPLQREQARQLQNPRSDVSGDPIGPWVVRLRQHLEKKSNAKPSEVIFWPHKDDQTLVLRINHNRLWAWANVLEAKSSGHITDANRHVDMDTPPNGSTFQWERRSVISPLKHRAAPGNSHKRLDGRLLVANQGQTAALPRQVAGCSTADGNGLRSPASRGETLDSDAEVEGREEPLDLSNISIANINDVEIVSKCSSNSIEYMNDVSIDSSRSVNHLDQSSVISARQLSCEHPRKMARSPSGYPTCDFRCMSVHPRDSSPSQSPTRKSRSEPRLPLLPAGKHLTMDEFLQHCNIEVDDPMCQILIKGHDVKHWSFFRGKSDEQLMRIGFTRGLATHLSDGASELELTMVQQEFPEL</sequence>
<feature type="region of interest" description="Disordered" evidence="1">
    <location>
        <begin position="447"/>
        <end position="481"/>
    </location>
</feature>
<dbReference type="AlphaFoldDB" id="A0A5B0MGD3"/>
<protein>
    <submittedName>
        <fullName evidence="2">Uncharacterized protein</fullName>
    </submittedName>
</protein>
<keyword evidence="3" id="KW-1185">Reference proteome</keyword>
<evidence type="ECO:0000313" key="3">
    <source>
        <dbReference type="Proteomes" id="UP000324748"/>
    </source>
</evidence>
<evidence type="ECO:0000313" key="2">
    <source>
        <dbReference type="EMBL" id="KAA1075193.1"/>
    </source>
</evidence>
<feature type="compositionally biased region" description="Polar residues" evidence="1">
    <location>
        <begin position="78"/>
        <end position="89"/>
    </location>
</feature>
<proteinExistence type="predicted"/>
<name>A0A5B0MGD3_PUCGR</name>
<evidence type="ECO:0000256" key="1">
    <source>
        <dbReference type="SAM" id="MobiDB-lite"/>
    </source>
</evidence>
<feature type="region of interest" description="Disordered" evidence="1">
    <location>
        <begin position="561"/>
        <end position="582"/>
    </location>
</feature>
<accession>A0A5B0MGD3</accession>
<comment type="caution">
    <text evidence="2">The sequence shown here is derived from an EMBL/GenBank/DDBJ whole genome shotgun (WGS) entry which is preliminary data.</text>
</comment>
<dbReference type="EMBL" id="VSWC01000157">
    <property type="protein sequence ID" value="KAA1075193.1"/>
    <property type="molecule type" value="Genomic_DNA"/>
</dbReference>
<feature type="compositionally biased region" description="Polar residues" evidence="1">
    <location>
        <begin position="103"/>
        <end position="115"/>
    </location>
</feature>
<dbReference type="OrthoDB" id="2498534at2759"/>
<gene>
    <name evidence="2" type="ORF">PGT21_030856</name>
</gene>
<reference evidence="2 3" key="1">
    <citation type="submission" date="2019-05" db="EMBL/GenBank/DDBJ databases">
        <title>Emergence of the Ug99 lineage of the wheat stem rust pathogen through somatic hybridization.</title>
        <authorList>
            <person name="Li F."/>
            <person name="Upadhyaya N.M."/>
            <person name="Sperschneider J."/>
            <person name="Matny O."/>
            <person name="Nguyen-Phuc H."/>
            <person name="Mago R."/>
            <person name="Raley C."/>
            <person name="Miller M.E."/>
            <person name="Silverstein K.A.T."/>
            <person name="Henningsen E."/>
            <person name="Hirsch C.D."/>
            <person name="Visser B."/>
            <person name="Pretorius Z.A."/>
            <person name="Steffenson B.J."/>
            <person name="Schwessinger B."/>
            <person name="Dodds P.N."/>
            <person name="Figueroa M."/>
        </authorList>
    </citation>
    <scope>NUCLEOTIDE SEQUENCE [LARGE SCALE GENOMIC DNA]</scope>
    <source>
        <strain evidence="2">21-0</strain>
    </source>
</reference>
<organism evidence="2 3">
    <name type="scientific">Puccinia graminis f. sp. tritici</name>
    <dbReference type="NCBI Taxonomy" id="56615"/>
    <lineage>
        <taxon>Eukaryota</taxon>
        <taxon>Fungi</taxon>
        <taxon>Dikarya</taxon>
        <taxon>Basidiomycota</taxon>
        <taxon>Pucciniomycotina</taxon>
        <taxon>Pucciniomycetes</taxon>
        <taxon>Pucciniales</taxon>
        <taxon>Pucciniaceae</taxon>
        <taxon>Puccinia</taxon>
    </lineage>
</organism>
<feature type="region of interest" description="Disordered" evidence="1">
    <location>
        <begin position="78"/>
        <end position="135"/>
    </location>
</feature>